<accession>X8DJQ4</accession>
<evidence type="ECO:0000256" key="3">
    <source>
        <dbReference type="ARBA" id="ARBA00022679"/>
    </source>
</evidence>
<dbReference type="EMBL" id="JAOB01000013">
    <property type="protein sequence ID" value="EUA68842.1"/>
    <property type="molecule type" value="Genomic_DNA"/>
</dbReference>
<evidence type="ECO:0000256" key="2">
    <source>
        <dbReference type="ARBA" id="ARBA00011738"/>
    </source>
</evidence>
<reference evidence="5" key="1">
    <citation type="submission" date="2014-01" db="EMBL/GenBank/DDBJ databases">
        <authorList>
            <person name="Brown-Elliot B."/>
            <person name="Wallace R."/>
            <person name="Lenaerts A."/>
            <person name="Ordway D."/>
            <person name="DeGroote M.A."/>
            <person name="Parker T."/>
            <person name="Sizemore C."/>
            <person name="Tallon L.J."/>
            <person name="Sadzewicz L.K."/>
            <person name="Sengamalay N."/>
            <person name="Fraser C.M."/>
            <person name="Hine E."/>
            <person name="Shefchek K.A."/>
            <person name="Das S.P."/>
            <person name="Tettelin H."/>
        </authorList>
    </citation>
    <scope>NUCLEOTIDE SEQUENCE [LARGE SCALE GENOMIC DNA]</scope>
    <source>
        <strain evidence="5">4042</strain>
    </source>
</reference>
<dbReference type="AlphaFoldDB" id="X8DJQ4"/>
<evidence type="ECO:0000256" key="4">
    <source>
        <dbReference type="ARBA" id="ARBA00023052"/>
    </source>
</evidence>
<comment type="subunit">
    <text evidence="2">Homodimer.</text>
</comment>
<gene>
    <name evidence="5" type="ORF">I553_2030</name>
</gene>
<dbReference type="PATRIC" id="fig|1299334.3.peg.1522"/>
<keyword evidence="3" id="KW-0808">Transferase</keyword>
<dbReference type="Pfam" id="PF13292">
    <property type="entry name" value="DXP_synthase_N"/>
    <property type="match status" value="1"/>
</dbReference>
<dbReference type="GO" id="GO:0008661">
    <property type="term" value="F:1-deoxy-D-xylulose-5-phosphate synthase activity"/>
    <property type="evidence" value="ECO:0007669"/>
    <property type="project" value="InterPro"/>
</dbReference>
<proteinExistence type="predicted"/>
<comment type="caution">
    <text evidence="5">The sequence shown here is derived from an EMBL/GenBank/DDBJ whole genome shotgun (WGS) entry which is preliminary data.</text>
</comment>
<organism evidence="5">
    <name type="scientific">Mycobacterium xenopi 4042</name>
    <dbReference type="NCBI Taxonomy" id="1299334"/>
    <lineage>
        <taxon>Bacteria</taxon>
        <taxon>Bacillati</taxon>
        <taxon>Actinomycetota</taxon>
        <taxon>Actinomycetes</taxon>
        <taxon>Mycobacteriales</taxon>
        <taxon>Mycobacteriaceae</taxon>
        <taxon>Mycobacterium</taxon>
    </lineage>
</organism>
<keyword evidence="4" id="KW-0786">Thiamine pyrophosphate</keyword>
<evidence type="ECO:0000256" key="1">
    <source>
        <dbReference type="ARBA" id="ARBA00001946"/>
    </source>
</evidence>
<protein>
    <submittedName>
        <fullName evidence="5">1-deoxy-D-xylulose-5-phosphate synthase family protein</fullName>
    </submittedName>
</protein>
<dbReference type="GO" id="GO:0016114">
    <property type="term" value="P:terpenoid biosynthetic process"/>
    <property type="evidence" value="ECO:0007669"/>
    <property type="project" value="InterPro"/>
</dbReference>
<name>X8DJQ4_MYCXE</name>
<sequence length="78" mass="8666">MPLAGLPLYEALRRLKRGIKDLVAPQPLFEDLGLKYLGPIDGHNIASLEKALCRPATSVHRRRALHHPQRLRLPTGAA</sequence>
<evidence type="ECO:0000313" key="5">
    <source>
        <dbReference type="EMBL" id="EUA68842.1"/>
    </source>
</evidence>
<comment type="cofactor">
    <cofactor evidence="1">
        <name>Mg(2+)</name>
        <dbReference type="ChEBI" id="CHEBI:18420"/>
    </cofactor>
</comment>
<dbReference type="InterPro" id="IPR005477">
    <property type="entry name" value="Dxylulose-5-P_synthase"/>
</dbReference>